<evidence type="ECO:0000256" key="16">
    <source>
        <dbReference type="SAM" id="MobiDB-lite"/>
    </source>
</evidence>
<evidence type="ECO:0000256" key="14">
    <source>
        <dbReference type="ARBA" id="ARBA00062408"/>
    </source>
</evidence>
<dbReference type="PANTHER" id="PTHR46304">
    <property type="entry name" value="GENERAL TRANSCRIPTION FACTOR II-I REPEAT DOMAIN-CONTAINING PROTEIN 1"/>
    <property type="match status" value="1"/>
</dbReference>
<dbReference type="GeneTree" id="ENSGT00940000160349"/>
<gene>
    <name evidence="17" type="primary">GTF2I</name>
</gene>
<dbReference type="GO" id="GO:0006366">
    <property type="term" value="P:transcription by RNA polymerase II"/>
    <property type="evidence" value="ECO:0007669"/>
    <property type="project" value="InterPro"/>
</dbReference>
<evidence type="ECO:0000256" key="11">
    <source>
        <dbReference type="ARBA" id="ARBA00023163"/>
    </source>
</evidence>
<keyword evidence="7" id="KW-0832">Ubl conjugation</keyword>
<evidence type="ECO:0000256" key="2">
    <source>
        <dbReference type="ARBA" id="ARBA00004496"/>
    </source>
</evidence>
<keyword evidence="8" id="KW-0007">Acetylation</keyword>
<accession>A0A286Y340</accession>
<dbReference type="PROSITE" id="PS51139">
    <property type="entry name" value="GTF2I"/>
    <property type="match status" value="6"/>
</dbReference>
<dbReference type="Ensembl" id="ENSCPOT00000046332.1">
    <property type="protein sequence ID" value="ENSCPOP00000031930.1"/>
    <property type="gene ID" value="ENSCPOG00000004071.4"/>
</dbReference>
<dbReference type="FunFam" id="3.90.1460.10:FF:000004">
    <property type="entry name" value="general transcription factor II-I isoform X1"/>
    <property type="match status" value="1"/>
</dbReference>
<dbReference type="InterPro" id="IPR004212">
    <property type="entry name" value="GTF2I"/>
</dbReference>
<dbReference type="Pfam" id="PF02946">
    <property type="entry name" value="GTF2I"/>
    <property type="match status" value="6"/>
</dbReference>
<sequence length="938" mass="106101">MAQVAMSTLPIEDEESSESRMVVTFLMSALESMCKELAKSKAEVACIAVYETDVFVVGTERGRAFVNTRKDFQKDFVKYCVEEEEKAAEMHKMKSTAQANRMSVDAVEIETLRKTVEDYFCFCYGKALGKSTVVPVPYEKMLRDQSAVVVQGLPEGVAFKHPENYDLATLKWILENKAGISFIIQRPFLEPKKHLGGRVMVTDTERSIMSPSGSCGPVKVKTEPTEDSGISLEMAAVTVKEESEDPDYYQYNIQDDDYSPPTKRPKSSEPPQPPVAEPANAGKRKVREFNFEKWNARITDLRKQVEELFERKYAQAIKAKGPVTIPYPLFQSHVEDLYVEGLPEGIPFRRPSTYGIPRLERILLAKERIRFVIKKHELLNSTREDLQLDKPASGVKEEWYARITKLRKMVDQLFCKKFAEALGSTEAKAVPYQKFEAHPNDLYVEGLPENIPFRSPSWYGIPRLEKIIQVGNRIKFVIKRPELLTHSTTEVTQPRTNTPVKEDWNVRITKLRKQVEEIFNLKFAQALGLTEAVKVPYPVFESNPEFLYVEGLPEGIPFRSPTWFGIPRLERIVRGSNKIKFVVKKPELVVSYLPPGMASKINTKALQSPKRPRSPGSNSKVPEIEVTVEGPNNNNPQTSTVRTPTQTNGSNVPFKPRGREFSFEAWNAKITDLKQKVENLFNEKCGEALGLKQAVKVPFALFESFPEDFYVEGLPEGVPFRRPSTFGIPRLEKILRNKAKIKFIIKKPEMFETAIKESTSSKSPPRKINSSPSVNTTASGVEDLNIIQVTIPDDDNERLSKVEKARQLREQVNDLFSRKFGEAIGMGFPVKVPYRKITINPGCVVVDGMPPGVSFKAPSYLEISSMRRILDSAEFIKFTVIRPFPGLVINNQLVDQNESEGPVIQESAESTQLEVPPTEEIKETEGSSQIKQEPDPTW</sequence>
<dbReference type="GO" id="GO:0005634">
    <property type="term" value="C:nucleus"/>
    <property type="evidence" value="ECO:0007669"/>
    <property type="project" value="UniProtKB-SubCell"/>
</dbReference>
<dbReference type="FunFam" id="3.90.1460.10:FF:000001">
    <property type="entry name" value="general transcription factor II-I isoform X1"/>
    <property type="match status" value="3"/>
</dbReference>
<feature type="compositionally biased region" description="Polar residues" evidence="16">
    <location>
        <begin position="630"/>
        <end position="651"/>
    </location>
</feature>
<evidence type="ECO:0000256" key="3">
    <source>
        <dbReference type="ARBA" id="ARBA00022490"/>
    </source>
</evidence>
<name>A0A286Y340_CAVPO</name>
<feature type="region of interest" description="Disordered" evidence="16">
    <location>
        <begin position="207"/>
        <end position="227"/>
    </location>
</feature>
<evidence type="ECO:0000313" key="18">
    <source>
        <dbReference type="Proteomes" id="UP000005447"/>
    </source>
</evidence>
<dbReference type="FunFam" id="3.90.1460.10:FF:000002">
    <property type="entry name" value="General transcription factor II-I isoform 1"/>
    <property type="match status" value="1"/>
</dbReference>
<keyword evidence="10" id="KW-0238">DNA-binding</keyword>
<reference evidence="17" key="2">
    <citation type="submission" date="2025-08" db="UniProtKB">
        <authorList>
            <consortium name="Ensembl"/>
        </authorList>
    </citation>
    <scope>IDENTIFICATION</scope>
    <source>
        <strain evidence="17">2N</strain>
    </source>
</reference>
<dbReference type="EMBL" id="AAKN02056570">
    <property type="status" value="NOT_ANNOTATED_CDS"/>
    <property type="molecule type" value="Genomic_DNA"/>
</dbReference>
<feature type="region of interest" description="Disordered" evidence="16">
    <location>
        <begin position="601"/>
        <end position="654"/>
    </location>
</feature>
<comment type="function">
    <text evidence="13">Interacts with the basal transcription machinery by coordinating the formation of a multiprotein complex at the C-FOS promoter, and linking specific signal responsive activator complexes. Promotes the formation of stable high-order complexes of SRF and PHOX1 and interacts cooperatively with PHOX1 to promote serum-inducible transcription of a reporter gene deriven by the C-FOS serum response element (SRE). Acts as a coregulator for USF1 by binding independently two promoter elements, a pyrimidine-rich initiator (Inr) and an upstream E-box. Required for the formation of functional ARID3A DNA-binding complexes and for activation of immunoglobulin heavy-chain transcription upon B-lymphocyte activation.</text>
</comment>
<keyword evidence="3" id="KW-0963">Cytoplasm</keyword>
<dbReference type="InterPro" id="IPR036647">
    <property type="entry name" value="GTF2I-like_rpt_sf"/>
</dbReference>
<keyword evidence="11" id="KW-0804">Transcription</keyword>
<evidence type="ECO:0000256" key="7">
    <source>
        <dbReference type="ARBA" id="ARBA00022843"/>
    </source>
</evidence>
<proteinExistence type="predicted"/>
<dbReference type="Proteomes" id="UP000005447">
    <property type="component" value="Unassembled WGS sequence"/>
</dbReference>
<evidence type="ECO:0000256" key="9">
    <source>
        <dbReference type="ARBA" id="ARBA00023015"/>
    </source>
</evidence>
<keyword evidence="12" id="KW-0539">Nucleus</keyword>
<protein>
    <recommendedName>
        <fullName evidence="15">General transcription factor II-I</fullName>
    </recommendedName>
</protein>
<keyword evidence="5" id="KW-0597">Phosphoprotein</keyword>
<dbReference type="Gene3D" id="3.90.1460.10">
    <property type="entry name" value="GTF2I-like"/>
    <property type="match status" value="6"/>
</dbReference>
<evidence type="ECO:0000256" key="6">
    <source>
        <dbReference type="ARBA" id="ARBA00022737"/>
    </source>
</evidence>
<dbReference type="EMBL" id="AAKN02056569">
    <property type="status" value="NOT_ANNOTATED_CDS"/>
    <property type="molecule type" value="Genomic_DNA"/>
</dbReference>
<dbReference type="Bgee" id="ENSCPOG00000004071">
    <property type="expression patterns" value="Expressed in pituitary gland and 12 other cell types or tissues"/>
</dbReference>
<evidence type="ECO:0000256" key="12">
    <source>
        <dbReference type="ARBA" id="ARBA00023242"/>
    </source>
</evidence>
<dbReference type="VEuPathDB" id="HostDB:ENSCPOG00000004071"/>
<reference evidence="18" key="1">
    <citation type="journal article" date="2011" name="Nature">
        <title>A high-resolution map of human evolutionary constraint using 29 mammals.</title>
        <authorList>
            <person name="Lindblad-Toh K."/>
            <person name="Garber M."/>
            <person name="Zuk O."/>
            <person name="Lin M.F."/>
            <person name="Parker B.J."/>
            <person name="Washietl S."/>
            <person name="Kheradpour P."/>
            <person name="Ernst J."/>
            <person name="Jordan G."/>
            <person name="Mauceli E."/>
            <person name="Ward L.D."/>
            <person name="Lowe C.B."/>
            <person name="Holloway A.K."/>
            <person name="Clamp M."/>
            <person name="Gnerre S."/>
            <person name="Alfoldi J."/>
            <person name="Beal K."/>
            <person name="Chang J."/>
            <person name="Clawson H."/>
            <person name="Cuff J."/>
            <person name="Di Palma F."/>
            <person name="Fitzgerald S."/>
            <person name="Flicek P."/>
            <person name="Guttman M."/>
            <person name="Hubisz M.J."/>
            <person name="Jaffe D.B."/>
            <person name="Jungreis I."/>
            <person name="Kent W.J."/>
            <person name="Kostka D."/>
            <person name="Lara M."/>
            <person name="Martins A.L."/>
            <person name="Massingham T."/>
            <person name="Moltke I."/>
            <person name="Raney B.J."/>
            <person name="Rasmussen M.D."/>
            <person name="Robinson J."/>
            <person name="Stark A."/>
            <person name="Vilella A.J."/>
            <person name="Wen J."/>
            <person name="Xie X."/>
            <person name="Zody M.C."/>
            <person name="Baldwin J."/>
            <person name="Bloom T."/>
            <person name="Chin C.W."/>
            <person name="Heiman D."/>
            <person name="Nicol R."/>
            <person name="Nusbaum C."/>
            <person name="Young S."/>
            <person name="Wilkinson J."/>
            <person name="Worley K.C."/>
            <person name="Kovar C.L."/>
            <person name="Muzny D.M."/>
            <person name="Gibbs R.A."/>
            <person name="Cree A."/>
            <person name="Dihn H.H."/>
            <person name="Fowler G."/>
            <person name="Jhangiani S."/>
            <person name="Joshi V."/>
            <person name="Lee S."/>
            <person name="Lewis L.R."/>
            <person name="Nazareth L.V."/>
            <person name="Okwuonu G."/>
            <person name="Santibanez J."/>
            <person name="Warren W.C."/>
            <person name="Mardis E.R."/>
            <person name="Weinstock G.M."/>
            <person name="Wilson R.K."/>
            <person name="Delehaunty K."/>
            <person name="Dooling D."/>
            <person name="Fronik C."/>
            <person name="Fulton L."/>
            <person name="Fulton B."/>
            <person name="Graves T."/>
            <person name="Minx P."/>
            <person name="Sodergren E."/>
            <person name="Birney E."/>
            <person name="Margulies E.H."/>
            <person name="Herrero J."/>
            <person name="Green E.D."/>
            <person name="Haussler D."/>
            <person name="Siepel A."/>
            <person name="Goldman N."/>
            <person name="Pollard K.S."/>
            <person name="Pedersen J.S."/>
            <person name="Lander E.S."/>
            <person name="Kellis M."/>
        </authorList>
    </citation>
    <scope>NUCLEOTIDE SEQUENCE [LARGE SCALE GENOMIC DNA]</scope>
    <source>
        <strain evidence="18">2N</strain>
    </source>
</reference>
<dbReference type="PIRSF" id="PIRSF016441">
    <property type="entry name" value="TF_II-I"/>
    <property type="match status" value="1"/>
</dbReference>
<evidence type="ECO:0000256" key="4">
    <source>
        <dbReference type="ARBA" id="ARBA00022499"/>
    </source>
</evidence>
<comment type="subunit">
    <text evidence="14">Homodimer. Interacts with SRF and PHOX1. Binds a pyrimidine-rich initiator (Inr) and a recognition site (E-box) for upstream stimulatory factor 1 (USF1). Associates with the PH domain of Bruton's tyrosine kinase (BTK). May be a component of a BHC histone deacetylase complex that contains HDAC1, HDAC2, HMG20B/BRAF35, KDM1A, RCOR1/CoREST, PHF21A/BHC80, ZMYM2, ZNF217, ZMYM3, GSE1 and GTF2I. Interacts with BTK and ARID3A. Interacts with isoform beta of PRKG1.</text>
</comment>
<feature type="region of interest" description="Disordered" evidence="16">
    <location>
        <begin position="245"/>
        <end position="282"/>
    </location>
</feature>
<evidence type="ECO:0000256" key="13">
    <source>
        <dbReference type="ARBA" id="ARBA00055781"/>
    </source>
</evidence>
<feature type="region of interest" description="Disordered" evidence="16">
    <location>
        <begin position="899"/>
        <end position="938"/>
    </location>
</feature>
<dbReference type="GO" id="GO:0003700">
    <property type="term" value="F:DNA-binding transcription factor activity"/>
    <property type="evidence" value="ECO:0007669"/>
    <property type="project" value="TreeGrafter"/>
</dbReference>
<evidence type="ECO:0000313" key="17">
    <source>
        <dbReference type="Ensembl" id="ENSCPOP00000031930.1"/>
    </source>
</evidence>
<dbReference type="SUPFAM" id="SSF117773">
    <property type="entry name" value="GTF2I-like repeat"/>
    <property type="match status" value="6"/>
</dbReference>
<dbReference type="InterPro" id="IPR016659">
    <property type="entry name" value="TF_II-I"/>
</dbReference>
<dbReference type="PANTHER" id="PTHR46304:SF2">
    <property type="entry name" value="GENERAL TRANSCRIPTION FACTOR II-I"/>
    <property type="match status" value="1"/>
</dbReference>
<comment type="subcellular location">
    <subcellularLocation>
        <location evidence="2">Cytoplasm</location>
    </subcellularLocation>
    <subcellularLocation>
        <location evidence="1">Nucleus</location>
    </subcellularLocation>
</comment>
<keyword evidence="6" id="KW-0677">Repeat</keyword>
<evidence type="ECO:0000256" key="15">
    <source>
        <dbReference type="ARBA" id="ARBA00067778"/>
    </source>
</evidence>
<reference evidence="17" key="3">
    <citation type="submission" date="2025-09" db="UniProtKB">
        <authorList>
            <consortium name="Ensembl"/>
        </authorList>
    </citation>
    <scope>IDENTIFICATION</scope>
    <source>
        <strain evidence="17">2N</strain>
    </source>
</reference>
<evidence type="ECO:0000256" key="8">
    <source>
        <dbReference type="ARBA" id="ARBA00022990"/>
    </source>
</evidence>
<keyword evidence="4" id="KW-1017">Isopeptide bond</keyword>
<evidence type="ECO:0000256" key="5">
    <source>
        <dbReference type="ARBA" id="ARBA00022553"/>
    </source>
</evidence>
<evidence type="ECO:0000256" key="10">
    <source>
        <dbReference type="ARBA" id="ARBA00023125"/>
    </source>
</evidence>
<keyword evidence="18" id="KW-1185">Reference proteome</keyword>
<keyword evidence="9" id="KW-0805">Transcription regulation</keyword>
<dbReference type="GO" id="GO:0005737">
    <property type="term" value="C:cytoplasm"/>
    <property type="evidence" value="ECO:0007669"/>
    <property type="project" value="UniProtKB-SubCell"/>
</dbReference>
<dbReference type="AlphaFoldDB" id="A0A286Y340"/>
<dbReference type="FunFam" id="3.90.1460.10:FF:000003">
    <property type="entry name" value="general transcription factor II-I isoform X1"/>
    <property type="match status" value="1"/>
</dbReference>
<organism evidence="17 18">
    <name type="scientific">Cavia porcellus</name>
    <name type="common">Guinea pig</name>
    <dbReference type="NCBI Taxonomy" id="10141"/>
    <lineage>
        <taxon>Eukaryota</taxon>
        <taxon>Metazoa</taxon>
        <taxon>Chordata</taxon>
        <taxon>Craniata</taxon>
        <taxon>Vertebrata</taxon>
        <taxon>Euteleostomi</taxon>
        <taxon>Mammalia</taxon>
        <taxon>Eutheria</taxon>
        <taxon>Euarchontoglires</taxon>
        <taxon>Glires</taxon>
        <taxon>Rodentia</taxon>
        <taxon>Hystricomorpha</taxon>
        <taxon>Caviidae</taxon>
        <taxon>Cavia</taxon>
    </lineage>
</organism>
<feature type="region of interest" description="Disordered" evidence="16">
    <location>
        <begin position="756"/>
        <end position="776"/>
    </location>
</feature>
<dbReference type="GO" id="GO:0003677">
    <property type="term" value="F:DNA binding"/>
    <property type="evidence" value="ECO:0007669"/>
    <property type="project" value="UniProtKB-KW"/>
</dbReference>
<evidence type="ECO:0000256" key="1">
    <source>
        <dbReference type="ARBA" id="ARBA00004123"/>
    </source>
</evidence>